<feature type="binding site" evidence="5">
    <location>
        <position position="63"/>
    </location>
    <ligand>
        <name>Mn(2+)</name>
        <dbReference type="ChEBI" id="CHEBI:29035"/>
    </ligand>
</feature>
<protein>
    <recommendedName>
        <fullName evidence="2 6">Superoxide dismutase</fullName>
        <ecNumber evidence="2 6">1.15.1.1</ecNumber>
    </recommendedName>
</protein>
<dbReference type="InterPro" id="IPR019832">
    <property type="entry name" value="Mn/Fe_SOD_C"/>
</dbReference>
<dbReference type="Gene3D" id="1.10.287.990">
    <property type="entry name" value="Fe,Mn superoxide dismutase (SOD) domain"/>
    <property type="match status" value="1"/>
</dbReference>
<dbReference type="GO" id="GO:0046872">
    <property type="term" value="F:metal ion binding"/>
    <property type="evidence" value="ECO:0007669"/>
    <property type="project" value="UniProtKB-KW"/>
</dbReference>
<feature type="binding site" evidence="5">
    <location>
        <position position="4"/>
    </location>
    <ligand>
        <name>Mn(2+)</name>
        <dbReference type="ChEBI" id="CHEBI:29035"/>
    </ligand>
</feature>
<dbReference type="InterPro" id="IPR001189">
    <property type="entry name" value="Mn/Fe_SOD"/>
</dbReference>
<dbReference type="InterPro" id="IPR019831">
    <property type="entry name" value="Mn/Fe_SOD_N"/>
</dbReference>
<evidence type="ECO:0000256" key="2">
    <source>
        <dbReference type="ARBA" id="ARBA00012682"/>
    </source>
</evidence>
<dbReference type="Proteomes" id="UP000247409">
    <property type="component" value="Unassembled WGS sequence"/>
</dbReference>
<dbReference type="EMBL" id="NBIV01000031">
    <property type="protein sequence ID" value="PXF46961.1"/>
    <property type="molecule type" value="Genomic_DNA"/>
</dbReference>
<keyword evidence="4 6" id="KW-0560">Oxidoreductase</keyword>
<keyword evidence="3 5" id="KW-0479">Metal-binding</keyword>
<evidence type="ECO:0000259" key="7">
    <source>
        <dbReference type="Pfam" id="PF00081"/>
    </source>
</evidence>
<keyword evidence="10" id="KW-1185">Reference proteome</keyword>
<evidence type="ECO:0000256" key="4">
    <source>
        <dbReference type="ARBA" id="ARBA00023002"/>
    </source>
</evidence>
<evidence type="ECO:0000256" key="1">
    <source>
        <dbReference type="ARBA" id="ARBA00008714"/>
    </source>
</evidence>
<comment type="catalytic activity">
    <reaction evidence="6">
        <text>2 superoxide + 2 H(+) = H2O2 + O2</text>
        <dbReference type="Rhea" id="RHEA:20696"/>
        <dbReference type="ChEBI" id="CHEBI:15378"/>
        <dbReference type="ChEBI" id="CHEBI:15379"/>
        <dbReference type="ChEBI" id="CHEBI:16240"/>
        <dbReference type="ChEBI" id="CHEBI:18421"/>
        <dbReference type="EC" id="1.15.1.1"/>
    </reaction>
</comment>
<dbReference type="PANTHER" id="PTHR43595:SF2">
    <property type="entry name" value="SMALL RIBOSOMAL SUBUNIT PROTEIN MS42"/>
    <property type="match status" value="1"/>
</dbReference>
<feature type="binding site" evidence="5">
    <location>
        <position position="150"/>
    </location>
    <ligand>
        <name>Mn(2+)</name>
        <dbReference type="ChEBI" id="CHEBI:29035"/>
    </ligand>
</feature>
<organism evidence="9 10">
    <name type="scientific">Gracilariopsis chorda</name>
    <dbReference type="NCBI Taxonomy" id="448386"/>
    <lineage>
        <taxon>Eukaryota</taxon>
        <taxon>Rhodophyta</taxon>
        <taxon>Florideophyceae</taxon>
        <taxon>Rhodymeniophycidae</taxon>
        <taxon>Gracilariales</taxon>
        <taxon>Gracilariaceae</taxon>
        <taxon>Gracilariopsis</taxon>
    </lineage>
</organism>
<dbReference type="Pfam" id="PF02777">
    <property type="entry name" value="Sod_Fe_C"/>
    <property type="match status" value="1"/>
</dbReference>
<dbReference type="PANTHER" id="PTHR43595">
    <property type="entry name" value="37S RIBOSOMAL PROTEIN S26, MITOCHONDRIAL"/>
    <property type="match status" value="1"/>
</dbReference>
<dbReference type="Pfam" id="PF00081">
    <property type="entry name" value="Sod_Fe_N"/>
    <property type="match status" value="1"/>
</dbReference>
<sequence>MRAHHDAHFASYVSKLNAALPALPAPPVRDDHALKRLLRRLPHVQPPALRAQIRNNGGGYLNHKHFFSCMTPGGAPLPPQSALAQRIHSQFGSFHTFETLFLDAARTLFGSGFVWLVRDAQQLRIVQYANQDNPALHGTVPVLACDCWEHAWYYQYGPNKAAYFAEWWKLIDWPAVCRYYEGKA</sequence>
<evidence type="ECO:0000256" key="6">
    <source>
        <dbReference type="RuleBase" id="RU000414"/>
    </source>
</evidence>
<feature type="binding site" evidence="5">
    <location>
        <position position="146"/>
    </location>
    <ligand>
        <name>Mn(2+)</name>
        <dbReference type="ChEBI" id="CHEBI:29035"/>
    </ligand>
</feature>
<gene>
    <name evidence="9" type="ORF">BWQ96_03299</name>
</gene>
<feature type="domain" description="Manganese/iron superoxide dismutase N-terminal" evidence="7">
    <location>
        <begin position="1"/>
        <end position="71"/>
    </location>
</feature>
<dbReference type="PRINTS" id="PR01703">
    <property type="entry name" value="MNSODISMTASE"/>
</dbReference>
<dbReference type="SUPFAM" id="SSF46609">
    <property type="entry name" value="Fe,Mn superoxide dismutase (SOD), N-terminal domain"/>
    <property type="match status" value="1"/>
</dbReference>
<proteinExistence type="inferred from homology"/>
<name>A0A2V3IXW9_9FLOR</name>
<comment type="caution">
    <text evidence="9">The sequence shown here is derived from an EMBL/GenBank/DDBJ whole genome shotgun (WGS) entry which is preliminary data.</text>
</comment>
<reference evidence="9 10" key="1">
    <citation type="journal article" date="2018" name="Mol. Biol. Evol.">
        <title>Analysis of the draft genome of the red seaweed Gracilariopsis chorda provides insights into genome size evolution in Rhodophyta.</title>
        <authorList>
            <person name="Lee J."/>
            <person name="Yang E.C."/>
            <person name="Graf L."/>
            <person name="Yang J.H."/>
            <person name="Qiu H."/>
            <person name="Zel Zion U."/>
            <person name="Chan C.X."/>
            <person name="Stephens T.G."/>
            <person name="Weber A.P.M."/>
            <person name="Boo G.H."/>
            <person name="Boo S.M."/>
            <person name="Kim K.M."/>
            <person name="Shin Y."/>
            <person name="Jung M."/>
            <person name="Lee S.J."/>
            <person name="Yim H.S."/>
            <person name="Lee J.H."/>
            <person name="Bhattacharya D."/>
            <person name="Yoon H.S."/>
        </authorList>
    </citation>
    <scope>NUCLEOTIDE SEQUENCE [LARGE SCALE GENOMIC DNA]</scope>
    <source>
        <strain evidence="9 10">SKKU-2015</strain>
        <tissue evidence="9">Whole body</tissue>
    </source>
</reference>
<dbReference type="SUPFAM" id="SSF54719">
    <property type="entry name" value="Fe,Mn superoxide dismutase (SOD), C-terminal domain"/>
    <property type="match status" value="1"/>
</dbReference>
<comment type="similarity">
    <text evidence="1 6">Belongs to the iron/manganese superoxide dismutase family.</text>
</comment>
<accession>A0A2V3IXW9</accession>
<dbReference type="InterPro" id="IPR036324">
    <property type="entry name" value="Mn/Fe_SOD_N_sf"/>
</dbReference>
<evidence type="ECO:0000256" key="5">
    <source>
        <dbReference type="PIRSR" id="PIRSR000349-1"/>
    </source>
</evidence>
<feature type="domain" description="Manganese/iron superoxide dismutase C-terminal" evidence="8">
    <location>
        <begin position="79"/>
        <end position="176"/>
    </location>
</feature>
<dbReference type="InterPro" id="IPR036314">
    <property type="entry name" value="SOD_C_sf"/>
</dbReference>
<evidence type="ECO:0000313" key="10">
    <source>
        <dbReference type="Proteomes" id="UP000247409"/>
    </source>
</evidence>
<comment type="function">
    <text evidence="6">Destroys radicals which are normally produced within the cells and which are toxic to biological systems.</text>
</comment>
<evidence type="ECO:0000313" key="9">
    <source>
        <dbReference type="EMBL" id="PXF46961.1"/>
    </source>
</evidence>
<dbReference type="GO" id="GO:0004784">
    <property type="term" value="F:superoxide dismutase activity"/>
    <property type="evidence" value="ECO:0007669"/>
    <property type="project" value="UniProtKB-EC"/>
</dbReference>
<dbReference type="GO" id="GO:0005737">
    <property type="term" value="C:cytoplasm"/>
    <property type="evidence" value="ECO:0007669"/>
    <property type="project" value="TreeGrafter"/>
</dbReference>
<dbReference type="Gene3D" id="3.55.40.20">
    <property type="entry name" value="Iron/manganese superoxide dismutase, C-terminal domain"/>
    <property type="match status" value="1"/>
</dbReference>
<evidence type="ECO:0000259" key="8">
    <source>
        <dbReference type="Pfam" id="PF02777"/>
    </source>
</evidence>
<dbReference type="OrthoDB" id="4941at2759"/>
<dbReference type="EC" id="1.15.1.1" evidence="2 6"/>
<evidence type="ECO:0000256" key="3">
    <source>
        <dbReference type="ARBA" id="ARBA00022723"/>
    </source>
</evidence>
<dbReference type="PIRSF" id="PIRSF000349">
    <property type="entry name" value="SODismutase"/>
    <property type="match status" value="1"/>
</dbReference>
<dbReference type="STRING" id="448386.A0A2V3IXW9"/>
<dbReference type="AlphaFoldDB" id="A0A2V3IXW9"/>